<gene>
    <name evidence="1" type="ORF">FPK87_22195</name>
</gene>
<feature type="non-terminal residue" evidence="1">
    <location>
        <position position="1"/>
    </location>
</feature>
<dbReference type="EMBL" id="VMBB01000404">
    <property type="protein sequence ID" value="MDR8263131.1"/>
    <property type="molecule type" value="Genomic_DNA"/>
</dbReference>
<name>A0ABD5DFI4_ACIBA</name>
<dbReference type="Gene3D" id="1.20.5.340">
    <property type="match status" value="1"/>
</dbReference>
<protein>
    <submittedName>
        <fullName evidence="1">Uncharacterized protein</fullName>
    </submittedName>
</protein>
<reference evidence="1" key="1">
    <citation type="submission" date="2019-07" db="EMBL/GenBank/DDBJ databases">
        <title>Biological characteristics of mucoid Acinetobacter baumannii from a general hospital in China.</title>
        <authorList>
            <person name="Hua X."/>
            <person name="Yu Y."/>
        </authorList>
    </citation>
    <scope>NUCLEOTIDE SEQUENCE [LARGE SCALE GENOMIC DNA]</scope>
    <source>
        <strain evidence="1">N41</strain>
    </source>
</reference>
<comment type="caution">
    <text evidence="1">The sequence shown here is derived from an EMBL/GenBank/DDBJ whole genome shotgun (WGS) entry which is preliminary data.</text>
</comment>
<dbReference type="AlphaFoldDB" id="A0ABD5DFI4"/>
<organism evidence="1">
    <name type="scientific">Acinetobacter baumannii</name>
    <dbReference type="NCBI Taxonomy" id="470"/>
    <lineage>
        <taxon>Bacteria</taxon>
        <taxon>Pseudomonadati</taxon>
        <taxon>Pseudomonadota</taxon>
        <taxon>Gammaproteobacteria</taxon>
        <taxon>Moraxellales</taxon>
        <taxon>Moraxellaceae</taxon>
        <taxon>Acinetobacter</taxon>
        <taxon>Acinetobacter calcoaceticus/baumannii complex</taxon>
    </lineage>
</organism>
<evidence type="ECO:0000313" key="1">
    <source>
        <dbReference type="EMBL" id="MDR8263131.1"/>
    </source>
</evidence>
<sequence>IILYALTGFAPDFAIREVQIEKGELATGFRKNPRELVKGLEANALAIEGTKADVQKNGEKISSLAENYATLKSTVENNKTSVDGKFQEINTTISDNQRNTTQSINNLESSYKQLN</sequence>
<feature type="non-terminal residue" evidence="1">
    <location>
        <position position="115"/>
    </location>
</feature>
<accession>A0ABD5DFI4</accession>
<proteinExistence type="predicted"/>